<protein>
    <submittedName>
        <fullName evidence="1">Uncharacterized protein</fullName>
    </submittedName>
</protein>
<evidence type="ECO:0000313" key="2">
    <source>
        <dbReference type="Proteomes" id="UP000002872"/>
    </source>
</evidence>
<dbReference type="OrthoDB" id="2186393at2759"/>
<dbReference type="AlphaFoldDB" id="I3EJ94"/>
<gene>
    <name evidence="1" type="ORF">NEQG_00061</name>
</gene>
<sequence>MTVKCPKLAKGNNDTEKVRFVFPDEIFSVHTGKEMLVVLLNGKVFKKQERTAEITEIPEDKRYVEIFDLKEVIKHTETIDKKVYIITPTTLYRTSISGEQEKESTLYTLHKDDFSKTCAFSIAEDESMMVYGDYEGKITVKQEDSQYDYTEHEDAIVDIVILKRVIFTASEDGMLLKTKIGETEPKDAYEIGKPIRYLGKLDNKMVILDAYGTPYVLSKAINDLKKKKS</sequence>
<reference evidence="1" key="1">
    <citation type="submission" date="2011-01" db="EMBL/GenBank/DDBJ databases">
        <title>The Genome Sequence of Nematocida parisii strain ERTm3.</title>
        <authorList>
            <consortium name="The Broad Institute Genome Sequencing Platform"/>
            <consortium name="The Broad Institute Genome Sequencing Center for Infectious Disease"/>
            <person name="Cuomo C."/>
            <person name="Troemel E."/>
            <person name="Young S.K."/>
            <person name="Zeng Q."/>
            <person name="Gargeya S."/>
            <person name="Fitzgerald M."/>
            <person name="Haas B."/>
            <person name="Abouelleil A."/>
            <person name="Alvarado L."/>
            <person name="Arachchi H.M."/>
            <person name="Berlin A."/>
            <person name="Chapman S.B."/>
            <person name="Gearin G."/>
            <person name="Goldberg J."/>
            <person name="Griggs A."/>
            <person name="Gujja S."/>
            <person name="Hansen M."/>
            <person name="Heiman D."/>
            <person name="Howarth C."/>
            <person name="Larimer J."/>
            <person name="Lui A."/>
            <person name="MacDonald P.J.P."/>
            <person name="McCowen C."/>
            <person name="Montmayeur A."/>
            <person name="Murphy C."/>
            <person name="Neiman D."/>
            <person name="Pearson M."/>
            <person name="Priest M."/>
            <person name="Roberts A."/>
            <person name="Saif S."/>
            <person name="Shea T."/>
            <person name="Sisk P."/>
            <person name="Stolte C."/>
            <person name="Sykes S."/>
            <person name="Wortman J."/>
            <person name="Nusbaum C."/>
            <person name="Birren B."/>
        </authorList>
    </citation>
    <scope>NUCLEOTIDE SEQUENCE</scope>
    <source>
        <strain evidence="1">ERTm3</strain>
    </source>
</reference>
<dbReference type="Proteomes" id="UP000002872">
    <property type="component" value="Unassembled WGS sequence"/>
</dbReference>
<evidence type="ECO:0000313" key="1">
    <source>
        <dbReference type="EMBL" id="EIJ89291.1"/>
    </source>
</evidence>
<dbReference type="OMA" id="YASHDND"/>
<accession>I3EJ94</accession>
<dbReference type="VEuPathDB" id="MicrosporidiaDB:NEQG_00061"/>
<name>I3EJ94_NEMP3</name>
<dbReference type="InParanoid" id="I3EJ94"/>
<proteinExistence type="predicted"/>
<dbReference type="EMBL" id="GL870876">
    <property type="protein sequence ID" value="EIJ89291.1"/>
    <property type="molecule type" value="Genomic_DNA"/>
</dbReference>
<keyword evidence="2" id="KW-1185">Reference proteome</keyword>
<dbReference type="HOGENOM" id="CLU_078848_0_0_1"/>
<organism evidence="1 2">
    <name type="scientific">Nematocida parisii (strain ERTm3)</name>
    <name type="common">Nematode killer fungus</name>
    <dbReference type="NCBI Taxonomy" id="935791"/>
    <lineage>
        <taxon>Eukaryota</taxon>
        <taxon>Fungi</taxon>
        <taxon>Fungi incertae sedis</taxon>
        <taxon>Microsporidia</taxon>
        <taxon>Nematocida</taxon>
    </lineage>
</organism>